<organism evidence="8 9">
    <name type="scientific">Roseibium aggregatum</name>
    <dbReference type="NCBI Taxonomy" id="187304"/>
    <lineage>
        <taxon>Bacteria</taxon>
        <taxon>Pseudomonadati</taxon>
        <taxon>Pseudomonadota</taxon>
        <taxon>Alphaproteobacteria</taxon>
        <taxon>Hyphomicrobiales</taxon>
        <taxon>Stappiaceae</taxon>
        <taxon>Roseibium</taxon>
    </lineage>
</organism>
<protein>
    <recommendedName>
        <fullName evidence="5">Glutathione peroxidase</fullName>
    </recommendedName>
</protein>
<reference evidence="9" key="1">
    <citation type="submission" date="2015-07" db="EMBL/GenBank/DDBJ databases">
        <authorList>
            <person name="Rodrigo-Torres Lidia"/>
            <person name="Arahal R.David."/>
        </authorList>
    </citation>
    <scope>NUCLEOTIDE SEQUENCE [LARGE SCALE GENOMIC DNA]</scope>
    <source>
        <strain evidence="9">CECT 4801</strain>
    </source>
</reference>
<dbReference type="GO" id="GO:0004601">
    <property type="term" value="F:peroxidase activity"/>
    <property type="evidence" value="ECO:0007669"/>
    <property type="project" value="UniProtKB-KW"/>
</dbReference>
<dbReference type="InterPro" id="IPR036249">
    <property type="entry name" value="Thioredoxin-like_sf"/>
</dbReference>
<keyword evidence="6" id="KW-0732">Signal</keyword>
<evidence type="ECO:0000259" key="7">
    <source>
        <dbReference type="PROSITE" id="PS51352"/>
    </source>
</evidence>
<feature type="chain" id="PRO_5005807542" description="Glutathione peroxidase" evidence="6">
    <location>
        <begin position="23"/>
        <end position="192"/>
    </location>
</feature>
<evidence type="ECO:0000256" key="4">
    <source>
        <dbReference type="PIRSR" id="PIRSR000303-1"/>
    </source>
</evidence>
<feature type="signal peptide" evidence="6">
    <location>
        <begin position="1"/>
        <end position="22"/>
    </location>
</feature>
<accession>A0A0M6Y466</accession>
<dbReference type="OrthoDB" id="9785502at2"/>
<dbReference type="PROSITE" id="PS51352">
    <property type="entry name" value="THIOREDOXIN_2"/>
    <property type="match status" value="1"/>
</dbReference>
<dbReference type="PROSITE" id="PS51355">
    <property type="entry name" value="GLUTATHIONE_PEROXID_3"/>
    <property type="match status" value="1"/>
</dbReference>
<evidence type="ECO:0000313" key="8">
    <source>
        <dbReference type="EMBL" id="CTQ44484.1"/>
    </source>
</evidence>
<feature type="active site" evidence="4">
    <location>
        <position position="67"/>
    </location>
</feature>
<comment type="similarity">
    <text evidence="1 5">Belongs to the glutathione peroxidase family.</text>
</comment>
<proteinExistence type="inferred from homology"/>
<feature type="domain" description="Thioredoxin" evidence="7">
    <location>
        <begin position="29"/>
        <end position="190"/>
    </location>
</feature>
<dbReference type="InterPro" id="IPR000889">
    <property type="entry name" value="Glutathione_peroxidase"/>
</dbReference>
<sequence length="192" mass="20562">MYRLLSFVWCLAATCLCAVAQAKDLEGQSEAAQSAHAFTFEMPYGEPIALKDYAGKAILIVNTATECGFSGQLAGLQKLHESYSDRGLLVLGVPSNDFGGQEPRADGDIAKFCEAKYGAEFPLAAKTVVKGEKAHPFYQWAASELGPAARPYWNFHKYLVGPDGSILAWFPTPVPPTSSDVTAAIEKALPGS</sequence>
<dbReference type="GO" id="GO:0034599">
    <property type="term" value="P:cellular response to oxidative stress"/>
    <property type="evidence" value="ECO:0007669"/>
    <property type="project" value="TreeGrafter"/>
</dbReference>
<dbReference type="AlphaFoldDB" id="A0A0M6Y466"/>
<keyword evidence="2 5" id="KW-0575">Peroxidase</keyword>
<keyword evidence="9" id="KW-1185">Reference proteome</keyword>
<name>A0A0M6Y466_9HYPH</name>
<evidence type="ECO:0000256" key="5">
    <source>
        <dbReference type="RuleBase" id="RU000499"/>
    </source>
</evidence>
<dbReference type="PRINTS" id="PR01011">
    <property type="entry name" value="GLUTPROXDASE"/>
</dbReference>
<evidence type="ECO:0000256" key="1">
    <source>
        <dbReference type="ARBA" id="ARBA00006926"/>
    </source>
</evidence>
<dbReference type="RefSeq" id="WP_055657275.1">
    <property type="nucleotide sequence ID" value="NZ_CXST01000002.1"/>
</dbReference>
<evidence type="ECO:0000256" key="3">
    <source>
        <dbReference type="ARBA" id="ARBA00023002"/>
    </source>
</evidence>
<dbReference type="InterPro" id="IPR013766">
    <property type="entry name" value="Thioredoxin_domain"/>
</dbReference>
<gene>
    <name evidence="8" type="primary">bsaA</name>
    <name evidence="8" type="ORF">LAL4801_02928</name>
</gene>
<dbReference type="STRING" id="187304.B0E33_08635"/>
<dbReference type="PANTHER" id="PTHR11592:SF78">
    <property type="entry name" value="GLUTATHIONE PEROXIDASE"/>
    <property type="match status" value="1"/>
</dbReference>
<dbReference type="CDD" id="cd00340">
    <property type="entry name" value="GSH_Peroxidase"/>
    <property type="match status" value="1"/>
</dbReference>
<dbReference type="PIRSF" id="PIRSF000303">
    <property type="entry name" value="Glutathion_perox"/>
    <property type="match status" value="1"/>
</dbReference>
<dbReference type="Gene3D" id="3.40.30.10">
    <property type="entry name" value="Glutaredoxin"/>
    <property type="match status" value="1"/>
</dbReference>
<dbReference type="SUPFAM" id="SSF52833">
    <property type="entry name" value="Thioredoxin-like"/>
    <property type="match status" value="1"/>
</dbReference>
<dbReference type="Proteomes" id="UP000048926">
    <property type="component" value="Unassembled WGS sequence"/>
</dbReference>
<dbReference type="EMBL" id="CXST01000002">
    <property type="protein sequence ID" value="CTQ44484.1"/>
    <property type="molecule type" value="Genomic_DNA"/>
</dbReference>
<evidence type="ECO:0000256" key="2">
    <source>
        <dbReference type="ARBA" id="ARBA00022559"/>
    </source>
</evidence>
<evidence type="ECO:0000313" key="9">
    <source>
        <dbReference type="Proteomes" id="UP000048926"/>
    </source>
</evidence>
<dbReference type="Pfam" id="PF00255">
    <property type="entry name" value="GSHPx"/>
    <property type="match status" value="1"/>
</dbReference>
<evidence type="ECO:0000256" key="6">
    <source>
        <dbReference type="SAM" id="SignalP"/>
    </source>
</evidence>
<dbReference type="PANTHER" id="PTHR11592">
    <property type="entry name" value="GLUTATHIONE PEROXIDASE"/>
    <property type="match status" value="1"/>
</dbReference>
<keyword evidence="3 5" id="KW-0560">Oxidoreductase</keyword>